<dbReference type="RefSeq" id="WP_217677306.1">
    <property type="nucleotide sequence ID" value="NZ_JAHRVA010000002.1"/>
</dbReference>
<protein>
    <submittedName>
        <fullName evidence="1">XRE family transcriptional regulator</fullName>
    </submittedName>
</protein>
<dbReference type="AlphaFoldDB" id="A0A949PMF3"/>
<dbReference type="EMBL" id="JAHRVA010000002">
    <property type="protein sequence ID" value="MBV2143327.1"/>
    <property type="molecule type" value="Genomic_DNA"/>
</dbReference>
<evidence type="ECO:0000313" key="1">
    <source>
        <dbReference type="EMBL" id="MBV2143327.1"/>
    </source>
</evidence>
<dbReference type="Proteomes" id="UP000752297">
    <property type="component" value="Unassembled WGS sequence"/>
</dbReference>
<sequence>MITGSQCRAARALVEITRPKLAMRAKADEKLIEHFERGIHTPDTAIIEKLQAELEVLGAVFIEENGGGIGVRLKFTESEARRIARLEGEGGVTASDRVP</sequence>
<gene>
    <name evidence="1" type="ORF">KUG47_07435</name>
</gene>
<proteinExistence type="predicted"/>
<evidence type="ECO:0000313" key="2">
    <source>
        <dbReference type="Proteomes" id="UP000752297"/>
    </source>
</evidence>
<reference evidence="1 2" key="1">
    <citation type="submission" date="2021-06" db="EMBL/GenBank/DDBJ databases">
        <title>Falsochrobactrum tianjin sp.nov., a new petroleum-degrading bacteria isolated from oily soils.</title>
        <authorList>
            <person name="Chen G."/>
            <person name="Chen H."/>
            <person name="Tian J."/>
            <person name="Qing J."/>
            <person name="Zhong L."/>
            <person name="Ma W."/>
            <person name="Song Y."/>
            <person name="Cui X."/>
            <person name="Yan B."/>
        </authorList>
    </citation>
    <scope>NUCLEOTIDE SEQUENCE [LARGE SCALE GENOMIC DNA]</scope>
    <source>
        <strain evidence="1 2">TDYN1</strain>
    </source>
</reference>
<keyword evidence="2" id="KW-1185">Reference proteome</keyword>
<name>A0A949PMF3_9HYPH</name>
<comment type="caution">
    <text evidence="1">The sequence shown here is derived from an EMBL/GenBank/DDBJ whole genome shotgun (WGS) entry which is preliminary data.</text>
</comment>
<accession>A0A949PMF3</accession>
<organism evidence="1 2">
    <name type="scientific">Falsochrobactrum tianjinense</name>
    <dbReference type="NCBI Taxonomy" id="2706015"/>
    <lineage>
        <taxon>Bacteria</taxon>
        <taxon>Pseudomonadati</taxon>
        <taxon>Pseudomonadota</taxon>
        <taxon>Alphaproteobacteria</taxon>
        <taxon>Hyphomicrobiales</taxon>
        <taxon>Brucellaceae</taxon>
        <taxon>Falsochrobactrum</taxon>
    </lineage>
</organism>